<reference evidence="2 3" key="1">
    <citation type="submission" date="2023-02" db="EMBL/GenBank/DDBJ databases">
        <title>LHISI_Scaffold_Assembly.</title>
        <authorList>
            <person name="Stuart O.P."/>
            <person name="Cleave R."/>
            <person name="Magrath M.J.L."/>
            <person name="Mikheyev A.S."/>
        </authorList>
    </citation>
    <scope>NUCLEOTIDE SEQUENCE [LARGE SCALE GENOMIC DNA]</scope>
    <source>
        <strain evidence="2">Daus_M_001</strain>
        <tissue evidence="2">Leg muscle</tissue>
    </source>
</reference>
<name>A0ABQ9IGP0_9NEOP</name>
<dbReference type="Pfam" id="PF03184">
    <property type="entry name" value="DDE_1"/>
    <property type="match status" value="1"/>
</dbReference>
<keyword evidence="3" id="KW-1185">Reference proteome</keyword>
<organism evidence="2 3">
    <name type="scientific">Dryococelus australis</name>
    <dbReference type="NCBI Taxonomy" id="614101"/>
    <lineage>
        <taxon>Eukaryota</taxon>
        <taxon>Metazoa</taxon>
        <taxon>Ecdysozoa</taxon>
        <taxon>Arthropoda</taxon>
        <taxon>Hexapoda</taxon>
        <taxon>Insecta</taxon>
        <taxon>Pterygota</taxon>
        <taxon>Neoptera</taxon>
        <taxon>Polyneoptera</taxon>
        <taxon>Phasmatodea</taxon>
        <taxon>Verophasmatodea</taxon>
        <taxon>Anareolatae</taxon>
        <taxon>Phasmatidae</taxon>
        <taxon>Eurycanthinae</taxon>
        <taxon>Dryococelus</taxon>
    </lineage>
</organism>
<gene>
    <name evidence="2" type="ORF">PR048_001164</name>
</gene>
<proteinExistence type="predicted"/>
<dbReference type="Proteomes" id="UP001159363">
    <property type="component" value="Chromosome 1"/>
</dbReference>
<dbReference type="EMBL" id="JARBHB010000001">
    <property type="protein sequence ID" value="KAJ8895826.1"/>
    <property type="molecule type" value="Genomic_DNA"/>
</dbReference>
<evidence type="ECO:0000259" key="1">
    <source>
        <dbReference type="Pfam" id="PF03184"/>
    </source>
</evidence>
<dbReference type="InterPro" id="IPR004875">
    <property type="entry name" value="DDE_SF_endonuclease_dom"/>
</dbReference>
<evidence type="ECO:0000313" key="2">
    <source>
        <dbReference type="EMBL" id="KAJ8895826.1"/>
    </source>
</evidence>
<accession>A0ABQ9IGP0</accession>
<evidence type="ECO:0000313" key="3">
    <source>
        <dbReference type="Proteomes" id="UP001159363"/>
    </source>
</evidence>
<comment type="caution">
    <text evidence="2">The sequence shown here is derived from an EMBL/GenBank/DDBJ whole genome shotgun (WGS) entry which is preliminary data.</text>
</comment>
<feature type="domain" description="DDE-1" evidence="1">
    <location>
        <begin position="30"/>
        <end position="81"/>
    </location>
</feature>
<protein>
    <recommendedName>
        <fullName evidence="1">DDE-1 domain-containing protein</fullName>
    </recommendedName>
</protein>
<sequence>MAGIHMTTWSAFRTFTATKLVDCKKGAGRENTTVLACCNAVGKVLPPLIVFQGANLWSTWKGANDMPGTFYACNERGWMTSAEQLRNYEETETQPEVYKPKINDWVVLRFQSKKNELHFVGQATGVIDEGGPLEESFSCDDQSKRMAVGCRGAAFSSIKSMLRIDQWAWVILLCKWVIMGHFASQMCHYGSFRGHYGVIRGRYGVIRCQHCNQGSLWAMIIRCHEAKVKVVCIQYGGWEMPTKMVVAYQYGGLQSSGSRSRSKVHVSEVKGQWHPIWRSDDVSRWRRPAHALLCTMPLPCPRGPRQAESAIRTLTLTSKFMAVPAAVARPWAHMVTARRASRVSWSLHCSTRWRAAHMAPAAKRRLSAASAILTTSVDTLPLLRSTTTHLLPASTPFVWYIPVELKQRSVYREQPIRMALKREGEFLGSMTSGSTKLPTRPTLVRSASVHLDSYVRLDGLEPIHQSSPIIFGISSLILASPQQSTSVILSKNPQYWPILTNPPLQSSEIIFQSSPILSYPQKSYSAILHNLQQSSSTILTNLQLSSSAIFPNTEQSSSPILRNPRQSSEILKNLHQSTQILSNHPHESSSILINPPLQSSAILHNPQQSSPVLRKPAIQYLAIIHNPHQYSAILPRNHYQSSPILRNPPLQSSKILHNLRQSSSAILTNPQPSCSAIFPNPHQYSVIPLPYRGRDGVVVRLLDFPF</sequence>